<feature type="domain" description="TsaA-like" evidence="2">
    <location>
        <begin position="9"/>
        <end position="139"/>
    </location>
</feature>
<dbReference type="InterPro" id="IPR023370">
    <property type="entry name" value="TrmO-like_N"/>
</dbReference>
<dbReference type="PANTHER" id="PTHR12818">
    <property type="entry name" value="TRNA (ADENINE(37)-N6)-METHYLTRANSFERASE"/>
    <property type="match status" value="1"/>
</dbReference>
<feature type="region of interest" description="Disordered" evidence="1">
    <location>
        <begin position="1"/>
        <end position="35"/>
    </location>
</feature>
<dbReference type="Proteomes" id="UP000694287">
    <property type="component" value="Unassembled WGS sequence"/>
</dbReference>
<dbReference type="Pfam" id="PF01980">
    <property type="entry name" value="TrmO_N"/>
    <property type="match status" value="1"/>
</dbReference>
<protein>
    <submittedName>
        <fullName evidence="3">tRNA (N6-threonylcarbamoyladenosine(37)-N6)-methyltransferase TrmO</fullName>
    </submittedName>
</protein>
<dbReference type="RefSeq" id="WP_226363821.1">
    <property type="nucleotide sequence ID" value="NZ_JADQDK010000001.1"/>
</dbReference>
<dbReference type="PROSITE" id="PS51668">
    <property type="entry name" value="TSAA_2"/>
    <property type="match status" value="1"/>
</dbReference>
<dbReference type="PROSITE" id="PS01318">
    <property type="entry name" value="TSAA_1"/>
    <property type="match status" value="1"/>
</dbReference>
<evidence type="ECO:0000259" key="2">
    <source>
        <dbReference type="PROSITE" id="PS51668"/>
    </source>
</evidence>
<dbReference type="InterPro" id="IPR023368">
    <property type="entry name" value="UPF0066_cons_site"/>
</dbReference>
<organism evidence="3 4">
    <name type="scientific">Pseudonocardia abyssalis</name>
    <dbReference type="NCBI Taxonomy" id="2792008"/>
    <lineage>
        <taxon>Bacteria</taxon>
        <taxon>Bacillati</taxon>
        <taxon>Actinomycetota</taxon>
        <taxon>Actinomycetes</taxon>
        <taxon>Pseudonocardiales</taxon>
        <taxon>Pseudonocardiaceae</taxon>
        <taxon>Pseudonocardia</taxon>
    </lineage>
</organism>
<sequence>MEPPERFVLRPIGRVESPLTDRAAAPRQGHEGSPDAVVVLDDDVAEAARDLVVGADAIVLTWLDRADRGVLLTRPRDDPARPPTGVFSTRSPDRPNPVGLHRVRIRSIDGTRIGVADLEALDGTPVIDVKAVLDLPGDH</sequence>
<proteinExistence type="predicted"/>
<accession>A0ABS6UPP2</accession>
<dbReference type="EMBL" id="JADQDK010000001">
    <property type="protein sequence ID" value="MBW0134223.1"/>
    <property type="molecule type" value="Genomic_DNA"/>
</dbReference>
<gene>
    <name evidence="3" type="primary">tsaA</name>
    <name evidence="3" type="ORF">I4I81_08140</name>
</gene>
<reference evidence="3 4" key="1">
    <citation type="submission" date="2020-11" db="EMBL/GenBank/DDBJ databases">
        <title>Pseudonocardia abyssalis sp. nov. and Pseudonocardia oceani sp. nov., description and phylogenomic analysis of two novel actinomycetes isolated from the deep Southern Ocean.</title>
        <authorList>
            <person name="Parra J."/>
        </authorList>
    </citation>
    <scope>NUCLEOTIDE SEQUENCE [LARGE SCALE GENOMIC DNA]</scope>
    <source>
        <strain evidence="3 4">KRD-168</strain>
    </source>
</reference>
<dbReference type="NCBIfam" id="TIGR00104">
    <property type="entry name" value="tRNA_TsaA"/>
    <property type="match status" value="1"/>
</dbReference>
<dbReference type="PANTHER" id="PTHR12818:SF0">
    <property type="entry name" value="TRNA (ADENINE(37)-N6)-METHYLTRANSFERASE"/>
    <property type="match status" value="1"/>
</dbReference>
<evidence type="ECO:0000313" key="3">
    <source>
        <dbReference type="EMBL" id="MBW0134223.1"/>
    </source>
</evidence>
<evidence type="ECO:0000313" key="4">
    <source>
        <dbReference type="Proteomes" id="UP000694287"/>
    </source>
</evidence>
<comment type="caution">
    <text evidence="3">The sequence shown here is derived from an EMBL/GenBank/DDBJ whole genome shotgun (WGS) entry which is preliminary data.</text>
</comment>
<keyword evidence="4" id="KW-1185">Reference proteome</keyword>
<evidence type="ECO:0000256" key="1">
    <source>
        <dbReference type="SAM" id="MobiDB-lite"/>
    </source>
</evidence>
<dbReference type="InterPro" id="IPR040372">
    <property type="entry name" value="YaeB-like"/>
</dbReference>
<feature type="region of interest" description="Disordered" evidence="1">
    <location>
        <begin position="73"/>
        <end position="99"/>
    </location>
</feature>
<name>A0ABS6UPP2_9PSEU</name>